<protein>
    <submittedName>
        <fullName evidence="1">Uncharacterized protein</fullName>
    </submittedName>
</protein>
<organism evidence="1 2">
    <name type="scientific">Hibiscus sabdariffa</name>
    <name type="common">roselle</name>
    <dbReference type="NCBI Taxonomy" id="183260"/>
    <lineage>
        <taxon>Eukaryota</taxon>
        <taxon>Viridiplantae</taxon>
        <taxon>Streptophyta</taxon>
        <taxon>Embryophyta</taxon>
        <taxon>Tracheophyta</taxon>
        <taxon>Spermatophyta</taxon>
        <taxon>Magnoliopsida</taxon>
        <taxon>eudicotyledons</taxon>
        <taxon>Gunneridae</taxon>
        <taxon>Pentapetalae</taxon>
        <taxon>rosids</taxon>
        <taxon>malvids</taxon>
        <taxon>Malvales</taxon>
        <taxon>Malvaceae</taxon>
        <taxon>Malvoideae</taxon>
        <taxon>Hibiscus</taxon>
    </lineage>
</organism>
<evidence type="ECO:0000313" key="1">
    <source>
        <dbReference type="EMBL" id="KAK8569054.1"/>
    </source>
</evidence>
<proteinExistence type="predicted"/>
<accession>A0ABR2F276</accession>
<keyword evidence="2" id="KW-1185">Reference proteome</keyword>
<name>A0ABR2F276_9ROSI</name>
<reference evidence="1 2" key="1">
    <citation type="journal article" date="2024" name="G3 (Bethesda)">
        <title>Genome assembly of Hibiscus sabdariffa L. provides insights into metabolisms of medicinal natural products.</title>
        <authorList>
            <person name="Kim T."/>
        </authorList>
    </citation>
    <scope>NUCLEOTIDE SEQUENCE [LARGE SCALE GENOMIC DNA]</scope>
    <source>
        <strain evidence="1">TK-2024</strain>
        <tissue evidence="1">Old leaves</tissue>
    </source>
</reference>
<sequence length="82" mass="9089">MGSVGEVDQSISSMEIGKEGRIGMVENNLLIEVIPLAENATLDSGFNQLSHDKATDGIETTEVLAQEPKLHRYEYRDMYMDG</sequence>
<dbReference type="Proteomes" id="UP001472677">
    <property type="component" value="Unassembled WGS sequence"/>
</dbReference>
<evidence type="ECO:0000313" key="2">
    <source>
        <dbReference type="Proteomes" id="UP001472677"/>
    </source>
</evidence>
<gene>
    <name evidence="1" type="ORF">V6N12_007586</name>
</gene>
<dbReference type="EMBL" id="JBBPBM010000009">
    <property type="protein sequence ID" value="KAK8569054.1"/>
    <property type="molecule type" value="Genomic_DNA"/>
</dbReference>
<comment type="caution">
    <text evidence="1">The sequence shown here is derived from an EMBL/GenBank/DDBJ whole genome shotgun (WGS) entry which is preliminary data.</text>
</comment>